<keyword evidence="8" id="KW-1185">Reference proteome</keyword>
<dbReference type="EMBL" id="WBMT01000035">
    <property type="protein sequence ID" value="KAB2339446.1"/>
    <property type="molecule type" value="Genomic_DNA"/>
</dbReference>
<gene>
    <name evidence="7" type="ORF">F8566_47715</name>
</gene>
<dbReference type="NCBIfam" id="TIGR00543">
    <property type="entry name" value="isochor_syn"/>
    <property type="match status" value="1"/>
</dbReference>
<feature type="domain" description="Chorismate-utilising enzyme C-terminal" evidence="6">
    <location>
        <begin position="178"/>
        <end position="426"/>
    </location>
</feature>
<dbReference type="Pfam" id="PF00425">
    <property type="entry name" value="Chorismate_bind"/>
    <property type="match status" value="1"/>
</dbReference>
<name>A0A6H9YE06_9ACTN</name>
<dbReference type="InterPro" id="IPR015890">
    <property type="entry name" value="Chorismate_C"/>
</dbReference>
<comment type="caution">
    <text evidence="7">The sequence shown here is derived from an EMBL/GenBank/DDBJ whole genome shotgun (WGS) entry which is preliminary data.</text>
</comment>
<protein>
    <recommendedName>
        <fullName evidence="3">isochorismate synthase</fullName>
        <ecNumber evidence="3">5.4.4.2</ecNumber>
    </recommendedName>
    <alternativeName>
        <fullName evidence="5">Isochorismate mutase</fullName>
    </alternativeName>
</protein>
<keyword evidence="4 7" id="KW-0413">Isomerase</keyword>
<evidence type="ECO:0000259" key="6">
    <source>
        <dbReference type="Pfam" id="PF00425"/>
    </source>
</evidence>
<dbReference type="PANTHER" id="PTHR42839:SF2">
    <property type="entry name" value="ISOCHORISMATE SYNTHASE ENTC"/>
    <property type="match status" value="1"/>
</dbReference>
<dbReference type="EC" id="5.4.4.2" evidence="3"/>
<dbReference type="Proteomes" id="UP000468735">
    <property type="component" value="Unassembled WGS sequence"/>
</dbReference>
<organism evidence="7 8">
    <name type="scientific">Actinomadura rudentiformis</name>
    <dbReference type="NCBI Taxonomy" id="359158"/>
    <lineage>
        <taxon>Bacteria</taxon>
        <taxon>Bacillati</taxon>
        <taxon>Actinomycetota</taxon>
        <taxon>Actinomycetes</taxon>
        <taxon>Streptosporangiales</taxon>
        <taxon>Thermomonosporaceae</taxon>
        <taxon>Actinomadura</taxon>
    </lineage>
</organism>
<comment type="similarity">
    <text evidence="2">Belongs to the isochorismate synthase family.</text>
</comment>
<evidence type="ECO:0000256" key="5">
    <source>
        <dbReference type="ARBA" id="ARBA00041564"/>
    </source>
</evidence>
<dbReference type="PANTHER" id="PTHR42839">
    <property type="entry name" value="ISOCHORISMATE SYNTHASE ENTC"/>
    <property type="match status" value="1"/>
</dbReference>
<accession>A0A6H9YE06</accession>
<evidence type="ECO:0000313" key="7">
    <source>
        <dbReference type="EMBL" id="KAB2339446.1"/>
    </source>
</evidence>
<dbReference type="InterPro" id="IPR004561">
    <property type="entry name" value="IsoChor_synthase"/>
</dbReference>
<proteinExistence type="inferred from homology"/>
<evidence type="ECO:0000256" key="3">
    <source>
        <dbReference type="ARBA" id="ARBA00012824"/>
    </source>
</evidence>
<reference evidence="7 8" key="1">
    <citation type="submission" date="2019-09" db="EMBL/GenBank/DDBJ databases">
        <title>Actinomadura physcomitrii sp. nov., a novel actinomycete isolated from moss [Physcomitrium sphaericum (Ludw) Fuernr].</title>
        <authorList>
            <person name="Zhuang X."/>
            <person name="Liu C."/>
        </authorList>
    </citation>
    <scope>NUCLEOTIDE SEQUENCE [LARGE SCALE GENOMIC DNA]</scope>
    <source>
        <strain evidence="7 8">HMC1</strain>
    </source>
</reference>
<evidence type="ECO:0000256" key="4">
    <source>
        <dbReference type="ARBA" id="ARBA00023235"/>
    </source>
</evidence>
<evidence type="ECO:0000256" key="1">
    <source>
        <dbReference type="ARBA" id="ARBA00000799"/>
    </source>
</evidence>
<dbReference type="SUPFAM" id="SSF56322">
    <property type="entry name" value="ADC synthase"/>
    <property type="match status" value="1"/>
</dbReference>
<dbReference type="Gene3D" id="3.60.120.10">
    <property type="entry name" value="Anthranilate synthase"/>
    <property type="match status" value="1"/>
</dbReference>
<comment type="catalytic activity">
    <reaction evidence="1">
        <text>chorismate = isochorismate</text>
        <dbReference type="Rhea" id="RHEA:18985"/>
        <dbReference type="ChEBI" id="CHEBI:29748"/>
        <dbReference type="ChEBI" id="CHEBI:29780"/>
        <dbReference type="EC" id="5.4.4.2"/>
    </reaction>
</comment>
<dbReference type="AlphaFoldDB" id="A0A6H9YE06"/>
<dbReference type="GO" id="GO:0008909">
    <property type="term" value="F:isochorismate synthase activity"/>
    <property type="evidence" value="ECO:0007669"/>
    <property type="project" value="UniProtKB-EC"/>
</dbReference>
<dbReference type="InterPro" id="IPR005801">
    <property type="entry name" value="ADC_synthase"/>
</dbReference>
<dbReference type="OrthoDB" id="9806579at2"/>
<evidence type="ECO:0000256" key="2">
    <source>
        <dbReference type="ARBA" id="ARBA00005297"/>
    </source>
</evidence>
<evidence type="ECO:0000313" key="8">
    <source>
        <dbReference type="Proteomes" id="UP000468735"/>
    </source>
</evidence>
<sequence length="436" mass="47289">MWRKPHHDRPPRQFERVQFSRRVARVKLAVTAPDRLIVRTERVADPGDLISRLPHPTALAWVRHGEGIVGWGEAARLTLPGGEDRFAAADQWLRDLFGSADIHDPVQVPGSGPVAFGSFGFDPKSPDSVLIVPRWIVGRRDGAAWLTTIGEDADPLALVHPPQPPARLAWSDGTLSAPAWEQAVAAAVDRIRDGRLGKVVLARDLHAEAAEPIDARTLLRRLADRFPACYTFSCAGLVGATPELLIRRAGEHLDSLVLAGTTARGTTPADDAERATRLRASAKDREEHAYAAEMVRDALTPLCAELTVPDQPELLTLANVMHLASPVHGRLRRERSVLDVVAALHPTPAVAGTPTDTALDLIRELELMDRGRYAGPVGWVDARGDGEWGIALRCAELDGTRARLFAGCGIVADSDPAAELAEAQTKFRVMQYALEG</sequence>